<comment type="caution">
    <text evidence="1">The sequence shown here is derived from an EMBL/GenBank/DDBJ whole genome shotgun (WGS) entry which is preliminary data.</text>
</comment>
<dbReference type="RefSeq" id="WP_188527817.1">
    <property type="nucleotide sequence ID" value="NZ_BMGR01000001.1"/>
</dbReference>
<evidence type="ECO:0000313" key="2">
    <source>
        <dbReference type="Proteomes" id="UP000644756"/>
    </source>
</evidence>
<reference evidence="1" key="1">
    <citation type="journal article" date="2014" name="Int. J. Syst. Evol. Microbiol.">
        <title>Complete genome sequence of Corynebacterium casei LMG S-19264T (=DSM 44701T), isolated from a smear-ripened cheese.</title>
        <authorList>
            <consortium name="US DOE Joint Genome Institute (JGI-PGF)"/>
            <person name="Walter F."/>
            <person name="Albersmeier A."/>
            <person name="Kalinowski J."/>
            <person name="Ruckert C."/>
        </authorList>
    </citation>
    <scope>NUCLEOTIDE SEQUENCE</scope>
    <source>
        <strain evidence="1">CGMCC 1.12987</strain>
    </source>
</reference>
<evidence type="ECO:0000313" key="1">
    <source>
        <dbReference type="EMBL" id="GGF86809.1"/>
    </source>
</evidence>
<proteinExistence type="predicted"/>
<accession>A0A917CET7</accession>
<reference evidence="1" key="2">
    <citation type="submission" date="2020-09" db="EMBL/GenBank/DDBJ databases">
        <authorList>
            <person name="Sun Q."/>
            <person name="Zhou Y."/>
        </authorList>
    </citation>
    <scope>NUCLEOTIDE SEQUENCE</scope>
    <source>
        <strain evidence="1">CGMCC 1.12987</strain>
    </source>
</reference>
<dbReference type="Proteomes" id="UP000644756">
    <property type="component" value="Unassembled WGS sequence"/>
</dbReference>
<gene>
    <name evidence="1" type="ORF">GCM10010916_00170</name>
</gene>
<sequence>MRKPLFLSILLVCLIAGVVFYHFWLAPRMNYNVENNEAAISQAIYELTRIDQKIHIQQMKDMANKKVVLFSLGSQTGLAMFERGSNDKWMIETAGLGNTFHLTVADTSDGQYIVCAGDNADHMSRIVAYVEEDSYELDIEPGEYFIVSSPLQEKTEYDMPTGAIGYNDKNEEVFRTGGPAETAR</sequence>
<organism evidence="1 2">
    <name type="scientific">Paenibacillus abyssi</name>
    <dbReference type="NCBI Taxonomy" id="1340531"/>
    <lineage>
        <taxon>Bacteria</taxon>
        <taxon>Bacillati</taxon>
        <taxon>Bacillota</taxon>
        <taxon>Bacilli</taxon>
        <taxon>Bacillales</taxon>
        <taxon>Paenibacillaceae</taxon>
        <taxon>Paenibacillus</taxon>
    </lineage>
</organism>
<keyword evidence="2" id="KW-1185">Reference proteome</keyword>
<name>A0A917CET7_9BACL</name>
<protein>
    <submittedName>
        <fullName evidence="1">Uncharacterized protein</fullName>
    </submittedName>
</protein>
<dbReference type="AlphaFoldDB" id="A0A917CET7"/>
<dbReference type="EMBL" id="BMGR01000001">
    <property type="protein sequence ID" value="GGF86809.1"/>
    <property type="molecule type" value="Genomic_DNA"/>
</dbReference>